<protein>
    <recommendedName>
        <fullName evidence="4">DUF2304 domain-containing protein</fullName>
    </recommendedName>
</protein>
<keyword evidence="3" id="KW-1185">Reference proteome</keyword>
<feature type="transmembrane region" description="Helical" evidence="1">
    <location>
        <begin position="6"/>
        <end position="21"/>
    </location>
</feature>
<comment type="caution">
    <text evidence="2">The sequence shown here is derived from an EMBL/GenBank/DDBJ whole genome shotgun (WGS) entry which is preliminary data.</text>
</comment>
<dbReference type="InterPro" id="IPR019277">
    <property type="entry name" value="DUF2304"/>
</dbReference>
<dbReference type="OrthoDB" id="8904808at2"/>
<evidence type="ECO:0008006" key="4">
    <source>
        <dbReference type="Google" id="ProtNLM"/>
    </source>
</evidence>
<accession>A0A2T0LVR0</accession>
<keyword evidence="1" id="KW-1133">Transmembrane helix</keyword>
<organism evidence="2 3">
    <name type="scientific">Prauserella shujinwangii</name>
    <dbReference type="NCBI Taxonomy" id="1453103"/>
    <lineage>
        <taxon>Bacteria</taxon>
        <taxon>Bacillati</taxon>
        <taxon>Actinomycetota</taxon>
        <taxon>Actinomycetes</taxon>
        <taxon>Pseudonocardiales</taxon>
        <taxon>Pseudonocardiaceae</taxon>
        <taxon>Prauserella</taxon>
    </lineage>
</organism>
<feature type="transmembrane region" description="Helical" evidence="1">
    <location>
        <begin position="33"/>
        <end position="55"/>
    </location>
</feature>
<keyword evidence="1" id="KW-0472">Membrane</keyword>
<dbReference type="Proteomes" id="UP000238362">
    <property type="component" value="Unassembled WGS sequence"/>
</dbReference>
<name>A0A2T0LVR0_9PSEU</name>
<dbReference type="Pfam" id="PF10066">
    <property type="entry name" value="DUF2304"/>
    <property type="match status" value="1"/>
</dbReference>
<proteinExistence type="predicted"/>
<reference evidence="2 3" key="1">
    <citation type="submission" date="2018-03" db="EMBL/GenBank/DDBJ databases">
        <title>Genomic Encyclopedia of Type Strains, Phase III (KMG-III): the genomes of soil and plant-associated and newly described type strains.</title>
        <authorList>
            <person name="Whitman W."/>
        </authorList>
    </citation>
    <scope>NUCLEOTIDE SEQUENCE [LARGE SCALE GENOMIC DNA]</scope>
    <source>
        <strain evidence="2 3">CGMCC 4.7125</strain>
    </source>
</reference>
<sequence length="138" mass="15383">MLAQIVLLIAVAGILLYFVSRRHNVRMQAGKRIALFLFLALNVDAVLFPQHLTWLAHFLGIGRGADLLLYLTVVAFVFGMLNTYLRFRGTNAQITELARTLAIREAELVNHQRGVLASADVHTTVASTNITDQEHRST</sequence>
<feature type="transmembrane region" description="Helical" evidence="1">
    <location>
        <begin position="67"/>
        <end position="85"/>
    </location>
</feature>
<keyword evidence="1" id="KW-0812">Transmembrane</keyword>
<gene>
    <name evidence="2" type="ORF">B0I33_105499</name>
</gene>
<dbReference type="RefSeq" id="WP_106179460.1">
    <property type="nucleotide sequence ID" value="NZ_PVNH01000005.1"/>
</dbReference>
<evidence type="ECO:0000313" key="3">
    <source>
        <dbReference type="Proteomes" id="UP000238362"/>
    </source>
</evidence>
<evidence type="ECO:0000313" key="2">
    <source>
        <dbReference type="EMBL" id="PRX47915.1"/>
    </source>
</evidence>
<evidence type="ECO:0000256" key="1">
    <source>
        <dbReference type="SAM" id="Phobius"/>
    </source>
</evidence>
<dbReference type="AlphaFoldDB" id="A0A2T0LVR0"/>
<dbReference type="EMBL" id="PVNH01000005">
    <property type="protein sequence ID" value="PRX47915.1"/>
    <property type="molecule type" value="Genomic_DNA"/>
</dbReference>